<dbReference type="Proteomes" id="UP000681720">
    <property type="component" value="Unassembled WGS sequence"/>
</dbReference>
<reference evidence="1" key="1">
    <citation type="submission" date="2021-02" db="EMBL/GenBank/DDBJ databases">
        <authorList>
            <person name="Nowell W R."/>
        </authorList>
    </citation>
    <scope>NUCLEOTIDE SEQUENCE</scope>
</reference>
<dbReference type="Proteomes" id="UP000663834">
    <property type="component" value="Unassembled WGS sequence"/>
</dbReference>
<gene>
    <name evidence="2" type="ORF">GIL414_LOCUS86611</name>
    <name evidence="1" type="ORF">KQP761_LOCUS32801</name>
</gene>
<sequence>ITLDIGELLSRFES</sequence>
<evidence type="ECO:0000313" key="1">
    <source>
        <dbReference type="EMBL" id="CAF1664539.1"/>
    </source>
</evidence>
<organism evidence="1 3">
    <name type="scientific">Rotaria magnacalcarata</name>
    <dbReference type="NCBI Taxonomy" id="392030"/>
    <lineage>
        <taxon>Eukaryota</taxon>
        <taxon>Metazoa</taxon>
        <taxon>Spiralia</taxon>
        <taxon>Gnathifera</taxon>
        <taxon>Rotifera</taxon>
        <taxon>Eurotatoria</taxon>
        <taxon>Bdelloidea</taxon>
        <taxon>Philodinida</taxon>
        <taxon>Philodinidae</taxon>
        <taxon>Rotaria</taxon>
    </lineage>
</organism>
<name>A0A816FQ04_9BILA</name>
<evidence type="ECO:0000313" key="3">
    <source>
        <dbReference type="Proteomes" id="UP000663834"/>
    </source>
</evidence>
<evidence type="ECO:0000313" key="2">
    <source>
        <dbReference type="EMBL" id="CAF5225450.1"/>
    </source>
</evidence>
<dbReference type="EMBL" id="CAJOBJ010375816">
    <property type="protein sequence ID" value="CAF5225450.1"/>
    <property type="molecule type" value="Genomic_DNA"/>
</dbReference>
<dbReference type="EMBL" id="CAJNOW010018346">
    <property type="protein sequence ID" value="CAF1664539.1"/>
    <property type="molecule type" value="Genomic_DNA"/>
</dbReference>
<protein>
    <submittedName>
        <fullName evidence="1">Uncharacterized protein</fullName>
    </submittedName>
</protein>
<accession>A0A816FQ04</accession>
<proteinExistence type="predicted"/>
<comment type="caution">
    <text evidence="1">The sequence shown here is derived from an EMBL/GenBank/DDBJ whole genome shotgun (WGS) entry which is preliminary data.</text>
</comment>
<feature type="non-terminal residue" evidence="1">
    <location>
        <position position="1"/>
    </location>
</feature>